<gene>
    <name evidence="5" type="ORF">GM418_20475</name>
</gene>
<keyword evidence="2" id="KW-0808">Transferase</keyword>
<dbReference type="AlphaFoldDB" id="A0A6I6K096"/>
<evidence type="ECO:0000259" key="4">
    <source>
        <dbReference type="Pfam" id="PF00198"/>
    </source>
</evidence>
<name>A0A6I6K096_9BACT</name>
<dbReference type="InterPro" id="IPR001078">
    <property type="entry name" value="2-oxoacid_DH_actylTfrase"/>
</dbReference>
<dbReference type="SUPFAM" id="SSF52777">
    <property type="entry name" value="CoA-dependent acyltransferases"/>
    <property type="match status" value="1"/>
</dbReference>
<comment type="cofactor">
    <cofactor evidence="1">
        <name>(R)-lipoate</name>
        <dbReference type="ChEBI" id="CHEBI:83088"/>
    </cofactor>
</comment>
<dbReference type="KEGG" id="mcos:GM418_20475"/>
<dbReference type="Pfam" id="PF00198">
    <property type="entry name" value="2-oxoacid_dh"/>
    <property type="match status" value="2"/>
</dbReference>
<feature type="domain" description="2-oxoacid dehydrogenase acyltransferase catalytic" evidence="4">
    <location>
        <begin position="29"/>
        <end position="133"/>
    </location>
</feature>
<dbReference type="Gene3D" id="3.30.559.10">
    <property type="entry name" value="Chloramphenicol acetyltransferase-like domain"/>
    <property type="match status" value="1"/>
</dbReference>
<organism evidence="5 6">
    <name type="scientific">Maribellus comscasis</name>
    <dbReference type="NCBI Taxonomy" id="2681766"/>
    <lineage>
        <taxon>Bacteria</taxon>
        <taxon>Pseudomonadati</taxon>
        <taxon>Bacteroidota</taxon>
        <taxon>Bacteroidia</taxon>
        <taxon>Marinilabiliales</taxon>
        <taxon>Prolixibacteraceae</taxon>
        <taxon>Maribellus</taxon>
    </lineage>
</organism>
<dbReference type="Proteomes" id="UP000428260">
    <property type="component" value="Chromosome"/>
</dbReference>
<evidence type="ECO:0000313" key="5">
    <source>
        <dbReference type="EMBL" id="QGY45957.1"/>
    </source>
</evidence>
<evidence type="ECO:0000256" key="2">
    <source>
        <dbReference type="ARBA" id="ARBA00022679"/>
    </source>
</evidence>
<dbReference type="InterPro" id="IPR050743">
    <property type="entry name" value="2-oxoacid_DH_E2_comp"/>
</dbReference>
<dbReference type="InterPro" id="IPR023213">
    <property type="entry name" value="CAT-like_dom_sf"/>
</dbReference>
<evidence type="ECO:0000313" key="6">
    <source>
        <dbReference type="Proteomes" id="UP000428260"/>
    </source>
</evidence>
<dbReference type="PANTHER" id="PTHR43178">
    <property type="entry name" value="DIHYDROLIPOAMIDE ACETYLTRANSFERASE COMPONENT OF PYRUVATE DEHYDROGENASE COMPLEX"/>
    <property type="match status" value="1"/>
</dbReference>
<proteinExistence type="predicted"/>
<accession>A0A6I6K096</accession>
<evidence type="ECO:0000256" key="1">
    <source>
        <dbReference type="ARBA" id="ARBA00001938"/>
    </source>
</evidence>
<dbReference type="PANTHER" id="PTHR43178:SF5">
    <property type="entry name" value="LIPOAMIDE ACYLTRANSFERASE COMPONENT OF BRANCHED-CHAIN ALPHA-KETO ACID DEHYDROGENASE COMPLEX, MITOCHONDRIAL"/>
    <property type="match status" value="1"/>
</dbReference>
<keyword evidence="6" id="KW-1185">Reference proteome</keyword>
<sequence length="262" mass="29799">MKSQFQVRTIPSSRIATFDVFSVGLKKHHVSALIEFDVTDTRKRIKELKKQGEKISLNAWILKAITKALEQHPAAASFLSGKKKLITFDNISISLLVEKEKEGQKVPLPVVIEKTNRKTAFEITKEINAAKNKLLSPDDIILNKSLKKYEYLYYHLPRFLRLTIWKYILQNPKLAYRKMGNVAVSSLGMIGKLNGWFIHKSIHPISFGLGAIVKKPVVINDEIKIREILNVTVLIDHDVTDGAPMVRFLKKLTEIVESGEIE</sequence>
<keyword evidence="3" id="KW-0012">Acyltransferase</keyword>
<dbReference type="GO" id="GO:0016407">
    <property type="term" value="F:acetyltransferase activity"/>
    <property type="evidence" value="ECO:0007669"/>
    <property type="project" value="TreeGrafter"/>
</dbReference>
<evidence type="ECO:0000256" key="3">
    <source>
        <dbReference type="ARBA" id="ARBA00023315"/>
    </source>
</evidence>
<protein>
    <submittedName>
        <fullName evidence="5">Dehydrogenase</fullName>
    </submittedName>
</protein>
<dbReference type="RefSeq" id="WP_158869096.1">
    <property type="nucleotide sequence ID" value="NZ_CP046401.1"/>
</dbReference>
<dbReference type="GO" id="GO:0005737">
    <property type="term" value="C:cytoplasm"/>
    <property type="evidence" value="ECO:0007669"/>
    <property type="project" value="TreeGrafter"/>
</dbReference>
<feature type="domain" description="2-oxoacid dehydrogenase acyltransferase catalytic" evidence="4">
    <location>
        <begin position="180"/>
        <end position="258"/>
    </location>
</feature>
<dbReference type="EMBL" id="CP046401">
    <property type="protein sequence ID" value="QGY45957.1"/>
    <property type="molecule type" value="Genomic_DNA"/>
</dbReference>
<dbReference type="GO" id="GO:0031405">
    <property type="term" value="F:lipoic acid binding"/>
    <property type="evidence" value="ECO:0007669"/>
    <property type="project" value="TreeGrafter"/>
</dbReference>
<reference evidence="5 6" key="1">
    <citation type="submission" date="2019-11" db="EMBL/GenBank/DDBJ databases">
        <authorList>
            <person name="Zheng R.K."/>
            <person name="Sun C.M."/>
        </authorList>
    </citation>
    <scope>NUCLEOTIDE SEQUENCE [LARGE SCALE GENOMIC DNA]</scope>
    <source>
        <strain evidence="5 6">WC007</strain>
    </source>
</reference>